<dbReference type="GO" id="GO:0003723">
    <property type="term" value="F:RNA binding"/>
    <property type="evidence" value="ECO:0007669"/>
    <property type="project" value="UniProtKB-UniRule"/>
</dbReference>
<feature type="region of interest" description="Disordered" evidence="2">
    <location>
        <begin position="99"/>
        <end position="125"/>
    </location>
</feature>
<dbReference type="InterPro" id="IPR000504">
    <property type="entry name" value="RRM_dom"/>
</dbReference>
<keyword evidence="1" id="KW-0694">RNA-binding</keyword>
<dbReference type="PROSITE" id="PS50102">
    <property type="entry name" value="RRM"/>
    <property type="match status" value="1"/>
</dbReference>
<comment type="caution">
    <text evidence="4">The sequence shown here is derived from an EMBL/GenBank/DDBJ whole genome shotgun (WGS) entry which is preliminary data.</text>
</comment>
<dbReference type="Proteomes" id="UP001177140">
    <property type="component" value="Unassembled WGS sequence"/>
</dbReference>
<reference evidence="4" key="1">
    <citation type="submission" date="2022-03" db="EMBL/GenBank/DDBJ databases">
        <title>A functionally conserved STORR gene fusion in Papaver species that diverged 16.8 million years ago.</title>
        <authorList>
            <person name="Catania T."/>
        </authorList>
    </citation>
    <scope>NUCLEOTIDE SEQUENCE</scope>
    <source>
        <strain evidence="4">S-191538</strain>
    </source>
</reference>
<accession>A0AA41UYL3</accession>
<proteinExistence type="predicted"/>
<evidence type="ECO:0000256" key="2">
    <source>
        <dbReference type="SAM" id="MobiDB-lite"/>
    </source>
</evidence>
<dbReference type="InterPro" id="IPR035979">
    <property type="entry name" value="RBD_domain_sf"/>
</dbReference>
<dbReference type="SMART" id="SM00360">
    <property type="entry name" value="RRM"/>
    <property type="match status" value="1"/>
</dbReference>
<dbReference type="EMBL" id="JAJJMA010071312">
    <property type="protein sequence ID" value="MCL7027710.1"/>
    <property type="molecule type" value="Genomic_DNA"/>
</dbReference>
<organism evidence="4 5">
    <name type="scientific">Papaver nudicaule</name>
    <name type="common">Iceland poppy</name>
    <dbReference type="NCBI Taxonomy" id="74823"/>
    <lineage>
        <taxon>Eukaryota</taxon>
        <taxon>Viridiplantae</taxon>
        <taxon>Streptophyta</taxon>
        <taxon>Embryophyta</taxon>
        <taxon>Tracheophyta</taxon>
        <taxon>Spermatophyta</taxon>
        <taxon>Magnoliopsida</taxon>
        <taxon>Ranunculales</taxon>
        <taxon>Papaveraceae</taxon>
        <taxon>Papaveroideae</taxon>
        <taxon>Papaver</taxon>
    </lineage>
</organism>
<evidence type="ECO:0000259" key="3">
    <source>
        <dbReference type="PROSITE" id="PS50102"/>
    </source>
</evidence>
<feature type="domain" description="RRM" evidence="3">
    <location>
        <begin position="1"/>
        <end position="74"/>
    </location>
</feature>
<dbReference type="SUPFAM" id="SSF54928">
    <property type="entry name" value="RNA-binding domain, RBD"/>
    <property type="match status" value="1"/>
</dbReference>
<dbReference type="Pfam" id="PF00076">
    <property type="entry name" value="RRM_1"/>
    <property type="match status" value="1"/>
</dbReference>
<dbReference type="InterPro" id="IPR012677">
    <property type="entry name" value="Nucleotide-bd_a/b_plait_sf"/>
</dbReference>
<dbReference type="AlphaFoldDB" id="A0AA41UYL3"/>
<evidence type="ECO:0000256" key="1">
    <source>
        <dbReference type="PROSITE-ProRule" id="PRU00176"/>
    </source>
</evidence>
<evidence type="ECO:0000313" key="4">
    <source>
        <dbReference type="EMBL" id="MCL7027710.1"/>
    </source>
</evidence>
<evidence type="ECO:0000313" key="5">
    <source>
        <dbReference type="Proteomes" id="UP001177140"/>
    </source>
</evidence>
<sequence>MVVVKNLSHDCSVLNLKSRLEIYGSISRIRIDHGVGYVTFRSKDSAEASIVASLDPEFGITVDSQKVEVSWPNDHFPSWRQGVDRKSLTSRLLRPEIPLRKHGRGNKLNSSTATRNPRNAPDEPFKGREIIAYDDIL</sequence>
<dbReference type="Gene3D" id="3.30.70.330">
    <property type="match status" value="1"/>
</dbReference>
<feature type="compositionally biased region" description="Polar residues" evidence="2">
    <location>
        <begin position="107"/>
        <end position="117"/>
    </location>
</feature>
<name>A0AA41UYL3_PAPNU</name>
<gene>
    <name evidence="4" type="ORF">MKW94_012875</name>
</gene>
<keyword evidence="5" id="KW-1185">Reference proteome</keyword>
<protein>
    <recommendedName>
        <fullName evidence="3">RRM domain-containing protein</fullName>
    </recommendedName>
</protein>